<comment type="caution">
    <text evidence="2">The sequence shown here is derived from an EMBL/GenBank/DDBJ whole genome shotgun (WGS) entry which is preliminary data.</text>
</comment>
<dbReference type="OrthoDB" id="2787347at2"/>
<reference evidence="2 3" key="1">
    <citation type="submission" date="2014-03" db="EMBL/GenBank/DDBJ databases">
        <title>Genomics of Bifidobacteria.</title>
        <authorList>
            <person name="Ventura M."/>
            <person name="Milani C."/>
            <person name="Lugli G.A."/>
        </authorList>
    </citation>
    <scope>NUCLEOTIDE SEQUENCE [LARGE SCALE GENOMIC DNA]</scope>
    <source>
        <strain evidence="2 3">LMG 21775</strain>
    </source>
</reference>
<keyword evidence="1" id="KW-0472">Membrane</keyword>
<dbReference type="EMBL" id="JGZI01000007">
    <property type="protein sequence ID" value="KFI83375.1"/>
    <property type="molecule type" value="Genomic_DNA"/>
</dbReference>
<feature type="transmembrane region" description="Helical" evidence="1">
    <location>
        <begin position="256"/>
        <end position="286"/>
    </location>
</feature>
<evidence type="ECO:0008006" key="4">
    <source>
        <dbReference type="Google" id="ProtNLM"/>
    </source>
</evidence>
<feature type="transmembrane region" description="Helical" evidence="1">
    <location>
        <begin position="369"/>
        <end position="389"/>
    </location>
</feature>
<feature type="transmembrane region" description="Helical" evidence="1">
    <location>
        <begin position="401"/>
        <end position="420"/>
    </location>
</feature>
<feature type="transmembrane region" description="Helical" evidence="1">
    <location>
        <begin position="298"/>
        <end position="315"/>
    </location>
</feature>
<accession>A0A087CJC5</accession>
<evidence type="ECO:0000256" key="1">
    <source>
        <dbReference type="SAM" id="Phobius"/>
    </source>
</evidence>
<name>A0A087CJC5_9BIFI</name>
<dbReference type="eggNOG" id="ENOG502ZA17">
    <property type="taxonomic scope" value="Bacteria"/>
</dbReference>
<gene>
    <name evidence="2" type="ORF">BPSY_0470</name>
</gene>
<dbReference type="GeneID" id="98299676"/>
<feature type="transmembrane region" description="Helical" evidence="1">
    <location>
        <begin position="30"/>
        <end position="52"/>
    </location>
</feature>
<sequence length="632" mass="70438">MMAVLTFLALALSFAGYAASALWIGMRREFIPVVVCSSIGCVIYICGIFGVLRAGAYVVLSLGIALLLARCVVWLIHTLRERSKADYERSPWRWKPQLFDVLFLAGVLVFVALLSFSHLEHYDNYSHWAVALKQMLLTDSFPQVGSDLISFKNYPLGTTSFLYYVCLFAGHSQAMMIIGQSLLIFSCIYALFGIISERGRFLLYAFLAFGCSVLSFFNLTIRINNLLVDFLLPLFALAIIAIAYGCRDRLVAASFMILPVAAFLMTVKLTGVIFAAIGLLYLIYVWFTQHGWRRWPDVLAVFGISVASFGTYALWQWHMAVTGIAELSNKFNIGTSGAATTDSAKSQEQIAHIVSAFVRAAVDFGTRPVWGLLIGNVAVIVTSLAIAFFSKWKWQLWKALIALDLVVVLYYIGILGMYVYSMPESEASSLAGFDRYANSIVVLFVGALMMCATTDIQGTFHYRVGDTKAYQSYKSVITKDIYQKSVVACVMLSLAILLSEFNGLNTIIREYPSSMPAQVERVVGDNWPKHGTEDTHRYLLYGQDSNGQVTDYYMQYVAKYYLYAPHVDAIVSFYEANMDHLISSYDYLVVIEPDAREQALLSKHYGVSGDEGFYRVVKSSDGGIALLPATSR</sequence>
<feature type="transmembrane region" description="Helical" evidence="1">
    <location>
        <begin position="440"/>
        <end position="460"/>
    </location>
</feature>
<feature type="transmembrane region" description="Helical" evidence="1">
    <location>
        <begin position="177"/>
        <end position="195"/>
    </location>
</feature>
<keyword evidence="1" id="KW-0812">Transmembrane</keyword>
<evidence type="ECO:0000313" key="3">
    <source>
        <dbReference type="Proteomes" id="UP000029050"/>
    </source>
</evidence>
<dbReference type="STRING" id="218140.BPSY_0470"/>
<dbReference type="Proteomes" id="UP000029050">
    <property type="component" value="Unassembled WGS sequence"/>
</dbReference>
<dbReference type="AlphaFoldDB" id="A0A087CJC5"/>
<evidence type="ECO:0000313" key="2">
    <source>
        <dbReference type="EMBL" id="KFI83375.1"/>
    </source>
</evidence>
<keyword evidence="1" id="KW-1133">Transmembrane helix</keyword>
<dbReference type="RefSeq" id="WP_033495706.1">
    <property type="nucleotide sequence ID" value="NZ_JGZI01000007.1"/>
</dbReference>
<keyword evidence="3" id="KW-1185">Reference proteome</keyword>
<feature type="transmembrane region" description="Helical" evidence="1">
    <location>
        <begin position="201"/>
        <end position="219"/>
    </location>
</feature>
<proteinExistence type="predicted"/>
<protein>
    <recommendedName>
        <fullName evidence="4">Glycosyltransferase RgtA/B/C/D-like domain-containing protein</fullName>
    </recommendedName>
</protein>
<feature type="transmembrane region" description="Helical" evidence="1">
    <location>
        <begin position="481"/>
        <end position="499"/>
    </location>
</feature>
<feature type="transmembrane region" description="Helical" evidence="1">
    <location>
        <begin position="226"/>
        <end position="244"/>
    </location>
</feature>
<organism evidence="2 3">
    <name type="scientific">Bifidobacterium psychraerophilum</name>
    <dbReference type="NCBI Taxonomy" id="218140"/>
    <lineage>
        <taxon>Bacteria</taxon>
        <taxon>Bacillati</taxon>
        <taxon>Actinomycetota</taxon>
        <taxon>Actinomycetes</taxon>
        <taxon>Bifidobacteriales</taxon>
        <taxon>Bifidobacteriaceae</taxon>
        <taxon>Bifidobacterium</taxon>
    </lineage>
</organism>
<feature type="transmembrane region" description="Helical" evidence="1">
    <location>
        <begin position="57"/>
        <end position="77"/>
    </location>
</feature>
<feature type="transmembrane region" description="Helical" evidence="1">
    <location>
        <begin position="97"/>
        <end position="116"/>
    </location>
</feature>